<dbReference type="RefSeq" id="WP_188508664.1">
    <property type="nucleotide sequence ID" value="NZ_BMER01000008.1"/>
</dbReference>
<gene>
    <name evidence="6" type="ORF">GCM10007415_47680</name>
</gene>
<dbReference type="SUPFAM" id="SSF46689">
    <property type="entry name" value="Homeodomain-like"/>
    <property type="match status" value="1"/>
</dbReference>
<evidence type="ECO:0000256" key="3">
    <source>
        <dbReference type="ARBA" id="ARBA00023163"/>
    </source>
</evidence>
<dbReference type="PANTHER" id="PTHR43280">
    <property type="entry name" value="ARAC-FAMILY TRANSCRIPTIONAL REGULATOR"/>
    <property type="match status" value="1"/>
</dbReference>
<keyword evidence="7" id="KW-1185">Reference proteome</keyword>
<keyword evidence="4" id="KW-0472">Membrane</keyword>
<evidence type="ECO:0000256" key="4">
    <source>
        <dbReference type="SAM" id="Phobius"/>
    </source>
</evidence>
<dbReference type="InterPro" id="IPR018062">
    <property type="entry name" value="HTH_AraC-typ_CS"/>
</dbReference>
<dbReference type="InterPro" id="IPR018060">
    <property type="entry name" value="HTH_AraC"/>
</dbReference>
<accession>A0A917I2A4</accession>
<dbReference type="InterPro" id="IPR020449">
    <property type="entry name" value="Tscrpt_reg_AraC-type_HTH"/>
</dbReference>
<dbReference type="PRINTS" id="PR00032">
    <property type="entry name" value="HTHARAC"/>
</dbReference>
<reference evidence="6" key="1">
    <citation type="journal article" date="2014" name="Int. J. Syst. Evol. Microbiol.">
        <title>Complete genome sequence of Corynebacterium casei LMG S-19264T (=DSM 44701T), isolated from a smear-ripened cheese.</title>
        <authorList>
            <consortium name="US DOE Joint Genome Institute (JGI-PGF)"/>
            <person name="Walter F."/>
            <person name="Albersmeier A."/>
            <person name="Kalinowski J."/>
            <person name="Ruckert C."/>
        </authorList>
    </citation>
    <scope>NUCLEOTIDE SEQUENCE</scope>
    <source>
        <strain evidence="6">CGMCC 1.12195</strain>
    </source>
</reference>
<feature type="domain" description="HTH araC/xylS-type" evidence="5">
    <location>
        <begin position="240"/>
        <end position="347"/>
    </location>
</feature>
<keyword evidence="4" id="KW-1133">Transmembrane helix</keyword>
<name>A0A917I2A4_9SPHI</name>
<dbReference type="PANTHER" id="PTHR43280:SF2">
    <property type="entry name" value="HTH-TYPE TRANSCRIPTIONAL REGULATOR EXSA"/>
    <property type="match status" value="1"/>
</dbReference>
<dbReference type="AlphaFoldDB" id="A0A917I2A4"/>
<feature type="transmembrane region" description="Helical" evidence="4">
    <location>
        <begin position="65"/>
        <end position="83"/>
    </location>
</feature>
<evidence type="ECO:0000259" key="5">
    <source>
        <dbReference type="PROSITE" id="PS01124"/>
    </source>
</evidence>
<proteinExistence type="predicted"/>
<protein>
    <recommendedName>
        <fullName evidence="5">HTH araC/xylS-type domain-containing protein</fullName>
    </recommendedName>
</protein>
<reference evidence="6" key="2">
    <citation type="submission" date="2020-09" db="EMBL/GenBank/DDBJ databases">
        <authorList>
            <person name="Sun Q."/>
            <person name="Zhou Y."/>
        </authorList>
    </citation>
    <scope>NUCLEOTIDE SEQUENCE</scope>
    <source>
        <strain evidence="6">CGMCC 1.12195</strain>
    </source>
</reference>
<dbReference type="PROSITE" id="PS00041">
    <property type="entry name" value="HTH_ARAC_FAMILY_1"/>
    <property type="match status" value="1"/>
</dbReference>
<dbReference type="EMBL" id="BMER01000008">
    <property type="protein sequence ID" value="GGH05708.1"/>
    <property type="molecule type" value="Genomic_DNA"/>
</dbReference>
<dbReference type="GO" id="GO:0003700">
    <property type="term" value="F:DNA-binding transcription factor activity"/>
    <property type="evidence" value="ECO:0007669"/>
    <property type="project" value="InterPro"/>
</dbReference>
<dbReference type="PROSITE" id="PS01124">
    <property type="entry name" value="HTH_ARAC_FAMILY_2"/>
    <property type="match status" value="1"/>
</dbReference>
<evidence type="ECO:0000256" key="2">
    <source>
        <dbReference type="ARBA" id="ARBA00023125"/>
    </source>
</evidence>
<feature type="transmembrane region" description="Helical" evidence="4">
    <location>
        <begin position="95"/>
        <end position="116"/>
    </location>
</feature>
<organism evidence="6 7">
    <name type="scientific">Parapedobacter pyrenivorans</name>
    <dbReference type="NCBI Taxonomy" id="1305674"/>
    <lineage>
        <taxon>Bacteria</taxon>
        <taxon>Pseudomonadati</taxon>
        <taxon>Bacteroidota</taxon>
        <taxon>Sphingobacteriia</taxon>
        <taxon>Sphingobacteriales</taxon>
        <taxon>Sphingobacteriaceae</taxon>
        <taxon>Parapedobacter</taxon>
    </lineage>
</organism>
<feature type="transmembrane region" description="Helical" evidence="4">
    <location>
        <begin position="159"/>
        <end position="180"/>
    </location>
</feature>
<feature type="transmembrane region" description="Helical" evidence="4">
    <location>
        <begin position="128"/>
        <end position="147"/>
    </location>
</feature>
<dbReference type="Gene3D" id="1.10.10.60">
    <property type="entry name" value="Homeodomain-like"/>
    <property type="match status" value="1"/>
</dbReference>
<comment type="caution">
    <text evidence="6">The sequence shown here is derived from an EMBL/GenBank/DDBJ whole genome shotgun (WGS) entry which is preliminary data.</text>
</comment>
<feature type="transmembrane region" description="Helical" evidence="4">
    <location>
        <begin position="34"/>
        <end position="53"/>
    </location>
</feature>
<dbReference type="InterPro" id="IPR009057">
    <property type="entry name" value="Homeodomain-like_sf"/>
</dbReference>
<evidence type="ECO:0000313" key="6">
    <source>
        <dbReference type="EMBL" id="GGH05708.1"/>
    </source>
</evidence>
<keyword evidence="4" id="KW-0812">Transmembrane</keyword>
<dbReference type="Proteomes" id="UP000660862">
    <property type="component" value="Unassembled WGS sequence"/>
</dbReference>
<evidence type="ECO:0000313" key="7">
    <source>
        <dbReference type="Proteomes" id="UP000660862"/>
    </source>
</evidence>
<dbReference type="Pfam" id="PF12833">
    <property type="entry name" value="HTH_18"/>
    <property type="match status" value="1"/>
</dbReference>
<keyword evidence="3" id="KW-0804">Transcription</keyword>
<feature type="transmembrane region" description="Helical" evidence="4">
    <location>
        <begin position="6"/>
        <end position="27"/>
    </location>
</feature>
<dbReference type="GO" id="GO:0043565">
    <property type="term" value="F:sequence-specific DNA binding"/>
    <property type="evidence" value="ECO:0007669"/>
    <property type="project" value="InterPro"/>
</dbReference>
<evidence type="ECO:0000256" key="1">
    <source>
        <dbReference type="ARBA" id="ARBA00023015"/>
    </source>
</evidence>
<dbReference type="SMART" id="SM00342">
    <property type="entry name" value="HTH_ARAC"/>
    <property type="match status" value="1"/>
</dbReference>
<keyword evidence="2" id="KW-0238">DNA-binding</keyword>
<feature type="transmembrane region" description="Helical" evidence="4">
    <location>
        <begin position="195"/>
        <end position="213"/>
    </location>
</feature>
<sequence length="360" mass="40771">MESLLVSVSLLYTLLASGFLLTIFFNGGNPANRYLALGLWTICLHVGYKLMWIGKGDTGLYEPPLPFGMLYPVLLYLFARTYYLPEKSVSSRQLLHLSLPFLLHLALFVVASLQSVENSWTIGYAKAYYVSCAISLVIYAVITARLYNVYKGPATATDILIHQLTMLCFGLVVLSCMVLYEVSVAESEIGFEVRPMVYLFLIVGLTLIARYVIFQRVPIFRGYSGKGGGEVAAPHSKSIAEWAEIIERELNRTRLYLNPSVSLDMLAQQTAIPRHQLTQVFNGYYKKSFYQFIAVTRIEYAIQRILERDDTVTLDSLSYECGFNSKTSFNRYFKAYTGMTPSEYRSMQRTIADRTLCISP</sequence>
<keyword evidence="1" id="KW-0805">Transcription regulation</keyword>